<dbReference type="Proteomes" id="UP000574717">
    <property type="component" value="Unassembled WGS sequence"/>
</dbReference>
<evidence type="ECO:0000313" key="2">
    <source>
        <dbReference type="EMBL" id="GFP19683.1"/>
    </source>
</evidence>
<evidence type="ECO:0000313" key="3">
    <source>
        <dbReference type="Proteomes" id="UP000574717"/>
    </source>
</evidence>
<feature type="non-terminal residue" evidence="2">
    <location>
        <position position="1"/>
    </location>
</feature>
<dbReference type="InterPro" id="IPR033470">
    <property type="entry name" value="FakA-like_C"/>
</dbReference>
<dbReference type="AlphaFoldDB" id="A0A6V8NHK4"/>
<feature type="domain" description="Fatty acid kinase subunit A-like C-terminal" evidence="1">
    <location>
        <begin position="1"/>
        <end position="59"/>
    </location>
</feature>
<dbReference type="Pfam" id="PF13684">
    <property type="entry name" value="FakA-like_C"/>
    <property type="match status" value="1"/>
</dbReference>
<sequence length="59" mass="6681">LIGSMVGEEDEILTIYKGEGSSDEDTELLADRIKKLYPHLEVELHEGGQPLYPYLFSLE</sequence>
<protein>
    <recommendedName>
        <fullName evidence="1">Fatty acid kinase subunit A-like C-terminal domain-containing protein</fullName>
    </recommendedName>
</protein>
<gene>
    <name evidence="2" type="ORF">HKBW3S03_01188</name>
</gene>
<accession>A0A6V8NHK4</accession>
<evidence type="ECO:0000259" key="1">
    <source>
        <dbReference type="Pfam" id="PF13684"/>
    </source>
</evidence>
<proteinExistence type="predicted"/>
<comment type="caution">
    <text evidence="2">The sequence shown here is derived from an EMBL/GenBank/DDBJ whole genome shotgun (WGS) entry which is preliminary data.</text>
</comment>
<name>A0A6V8NHK4_9ACTN</name>
<dbReference type="EMBL" id="BLRU01000120">
    <property type="protein sequence ID" value="GFP19683.1"/>
    <property type="molecule type" value="Genomic_DNA"/>
</dbReference>
<reference evidence="2 3" key="1">
    <citation type="journal article" date="2020" name="Front. Microbiol.">
        <title>Single-cell genomics of novel Actinobacteria with the Wood-Ljungdahl pathway discovered in a serpentinizing system.</title>
        <authorList>
            <person name="Merino N."/>
            <person name="Kawai M."/>
            <person name="Boyd E.S."/>
            <person name="Colman D.R."/>
            <person name="McGlynn S.E."/>
            <person name="Nealson K.H."/>
            <person name="Kurokawa K."/>
            <person name="Hongoh Y."/>
        </authorList>
    </citation>
    <scope>NUCLEOTIDE SEQUENCE [LARGE SCALE GENOMIC DNA]</scope>
    <source>
        <strain evidence="2 3">S03</strain>
    </source>
</reference>
<organism evidence="2 3">
    <name type="scientific">Candidatus Hakubella thermalkaliphila</name>
    <dbReference type="NCBI Taxonomy" id="2754717"/>
    <lineage>
        <taxon>Bacteria</taxon>
        <taxon>Bacillati</taxon>
        <taxon>Actinomycetota</taxon>
        <taxon>Actinomycetota incertae sedis</taxon>
        <taxon>Candidatus Hakubellales</taxon>
        <taxon>Candidatus Hakubellaceae</taxon>
        <taxon>Candidatus Hakubella</taxon>
    </lineage>
</organism>